<evidence type="ECO:0000256" key="1">
    <source>
        <dbReference type="ARBA" id="ARBA00000966"/>
    </source>
</evidence>
<dbReference type="Proteomes" id="UP001562357">
    <property type="component" value="Unassembled WGS sequence"/>
</dbReference>
<feature type="transmembrane region" description="Helical" evidence="8">
    <location>
        <begin position="369"/>
        <end position="388"/>
    </location>
</feature>
<keyword evidence="4 6" id="KW-0378">Hydrolase</keyword>
<feature type="domain" description="Glycoside hydrolase family 5" evidence="9">
    <location>
        <begin position="31"/>
        <end position="278"/>
    </location>
</feature>
<dbReference type="PROSITE" id="PS00659">
    <property type="entry name" value="GLYCOSYL_HYDROL_F5"/>
    <property type="match status" value="1"/>
</dbReference>
<reference evidence="11" key="1">
    <citation type="submission" date="2024-06" db="EMBL/GenBank/DDBJ databases">
        <title>Draft Genome Sequences of Epichloe bromicola Strains Isolated from Elymus ciliaris.</title>
        <authorList>
            <consortium name="Epichloe bromicola genome sequencing consortium"/>
            <person name="Miura A."/>
            <person name="Imano S."/>
            <person name="Ashida A."/>
            <person name="Sato I."/>
            <person name="Chiba S."/>
            <person name="Tanaka A."/>
            <person name="Camagna M."/>
            <person name="Takemoto D."/>
        </authorList>
    </citation>
    <scope>NUCLEOTIDE SEQUENCE [LARGE SCALE GENOMIC DNA]</scope>
    <source>
        <strain evidence="11">DP</strain>
    </source>
</reference>
<feature type="compositionally biased region" description="Low complexity" evidence="7">
    <location>
        <begin position="323"/>
        <end position="344"/>
    </location>
</feature>
<evidence type="ECO:0000259" key="9">
    <source>
        <dbReference type="Pfam" id="PF00150"/>
    </source>
</evidence>
<keyword evidence="11" id="KW-1185">Reference proteome</keyword>
<dbReference type="EC" id="3.2.1.4" evidence="3"/>
<evidence type="ECO:0000256" key="6">
    <source>
        <dbReference type="RuleBase" id="RU361153"/>
    </source>
</evidence>
<keyword evidence="8" id="KW-1133">Transmembrane helix</keyword>
<feature type="region of interest" description="Disordered" evidence="7">
    <location>
        <begin position="323"/>
        <end position="365"/>
    </location>
</feature>
<dbReference type="InterPro" id="IPR001547">
    <property type="entry name" value="Glyco_hydro_5"/>
</dbReference>
<dbReference type="PANTHER" id="PTHR34142">
    <property type="entry name" value="ENDO-BETA-1,4-GLUCANASE A"/>
    <property type="match status" value="1"/>
</dbReference>
<evidence type="ECO:0000256" key="2">
    <source>
        <dbReference type="ARBA" id="ARBA00005641"/>
    </source>
</evidence>
<evidence type="ECO:0000313" key="11">
    <source>
        <dbReference type="Proteomes" id="UP001562357"/>
    </source>
</evidence>
<dbReference type="EMBL" id="BAAFGZ010000174">
    <property type="protein sequence ID" value="GAB0136176.1"/>
    <property type="molecule type" value="Genomic_DNA"/>
</dbReference>
<evidence type="ECO:0000256" key="5">
    <source>
        <dbReference type="ARBA" id="ARBA00023295"/>
    </source>
</evidence>
<proteinExistence type="inferred from homology"/>
<name>A0ABQ0CRX0_9HYPO</name>
<dbReference type="PANTHER" id="PTHR34142:SF5">
    <property type="entry name" value="CBM1 DOMAIN-CONTAINING PROTEIN"/>
    <property type="match status" value="1"/>
</dbReference>
<organism evidence="10 11">
    <name type="scientific">Epichloe bromicola</name>
    <dbReference type="NCBI Taxonomy" id="79588"/>
    <lineage>
        <taxon>Eukaryota</taxon>
        <taxon>Fungi</taxon>
        <taxon>Dikarya</taxon>
        <taxon>Ascomycota</taxon>
        <taxon>Pezizomycotina</taxon>
        <taxon>Sordariomycetes</taxon>
        <taxon>Hypocreomycetidae</taxon>
        <taxon>Hypocreales</taxon>
        <taxon>Clavicipitaceae</taxon>
        <taxon>Epichloe</taxon>
    </lineage>
</organism>
<accession>A0ABQ0CRX0</accession>
<evidence type="ECO:0000256" key="7">
    <source>
        <dbReference type="SAM" id="MobiDB-lite"/>
    </source>
</evidence>
<dbReference type="InterPro" id="IPR018087">
    <property type="entry name" value="Glyco_hydro_5_CS"/>
</dbReference>
<dbReference type="Gene3D" id="3.20.20.80">
    <property type="entry name" value="Glycosidases"/>
    <property type="match status" value="1"/>
</dbReference>
<sequence>MAGIDFGCDIDGSCPTEKVQVPIASLGGADSAGQMKHFVEDDGMNAFRLSMTWQYITAGRPSAKLDKVNWANFDKLVRACLDTGAHCMLDLHNFARHDGIIGQGGPSDQVFAGLWAQIATHYAGEDRIIFGLMNEPHDLDVRLWAKSCQAAVAAIRKAGATSQMILLPGTNFASAETFVSSGSAEALAAVTNPDGSTDNLLMDIHKYLDGNNSGSRTECTTNNVAAFKALSDWLRKNKRLAMISETGASMDPTCMVKFCEQNEFIAKNDDVLVGFIGWAAGGFDSTYLLALAPSKSGGGWTDNKLMRKCILAPFGKVAHANSTKTASSTSTSSSSIPGRTSVPSDHASAEEAADGNDGNPRKDSSSGQVIISTFGILLACVITLHFFLSP</sequence>
<keyword evidence="5 6" id="KW-0326">Glycosidase</keyword>
<evidence type="ECO:0000313" key="10">
    <source>
        <dbReference type="EMBL" id="GAB0136176.1"/>
    </source>
</evidence>
<dbReference type="SUPFAM" id="SSF51445">
    <property type="entry name" value="(Trans)glycosidases"/>
    <property type="match status" value="1"/>
</dbReference>
<keyword evidence="8" id="KW-0812">Transmembrane</keyword>
<evidence type="ECO:0000256" key="8">
    <source>
        <dbReference type="SAM" id="Phobius"/>
    </source>
</evidence>
<comment type="similarity">
    <text evidence="2 6">Belongs to the glycosyl hydrolase 5 (cellulase A) family.</text>
</comment>
<evidence type="ECO:0000256" key="4">
    <source>
        <dbReference type="ARBA" id="ARBA00022801"/>
    </source>
</evidence>
<dbReference type="Pfam" id="PF00150">
    <property type="entry name" value="Cellulase"/>
    <property type="match status" value="1"/>
</dbReference>
<comment type="caution">
    <text evidence="10">The sequence shown here is derived from an EMBL/GenBank/DDBJ whole genome shotgun (WGS) entry which is preliminary data.</text>
</comment>
<keyword evidence="8" id="KW-0472">Membrane</keyword>
<gene>
    <name evidence="10" type="primary">g4488</name>
    <name evidence="10" type="ORF">EsDP_00004488</name>
</gene>
<comment type="catalytic activity">
    <reaction evidence="1">
        <text>Endohydrolysis of (1-&gt;4)-beta-D-glucosidic linkages in cellulose, lichenin and cereal beta-D-glucans.</text>
        <dbReference type="EC" id="3.2.1.4"/>
    </reaction>
</comment>
<evidence type="ECO:0000256" key="3">
    <source>
        <dbReference type="ARBA" id="ARBA00012601"/>
    </source>
</evidence>
<dbReference type="InterPro" id="IPR017853">
    <property type="entry name" value="GH"/>
</dbReference>
<protein>
    <recommendedName>
        <fullName evidence="3">cellulase</fullName>
        <ecNumber evidence="3">3.2.1.4</ecNumber>
    </recommendedName>
</protein>